<feature type="transmembrane region" description="Helical" evidence="1">
    <location>
        <begin position="96"/>
        <end position="113"/>
    </location>
</feature>
<feature type="transmembrane region" description="Helical" evidence="1">
    <location>
        <begin position="63"/>
        <end position="84"/>
    </location>
</feature>
<sequence>MIPIATAKWDWNFPKNNQEKTGAAMKIPGNVLWFEVLLYMSLVLDALSVAFQDRTPSADLTESTILFANVTAAGLILLMCYFVWLAAQRRKNWPRWVLVASLVLSVLSLFQIVDEEGLKVDSALEVVSCALTAAGLYFSFTGDAQGWFNA</sequence>
<dbReference type="EMBL" id="MLJW01008680">
    <property type="protein sequence ID" value="OIQ63798.1"/>
    <property type="molecule type" value="Genomic_DNA"/>
</dbReference>
<evidence type="ECO:0000313" key="2">
    <source>
        <dbReference type="EMBL" id="OIQ63798.1"/>
    </source>
</evidence>
<feature type="transmembrane region" description="Helical" evidence="1">
    <location>
        <begin position="31"/>
        <end position="51"/>
    </location>
</feature>
<protein>
    <submittedName>
        <fullName evidence="2">Uncharacterized protein</fullName>
    </submittedName>
</protein>
<keyword evidence="1" id="KW-0472">Membrane</keyword>
<gene>
    <name evidence="2" type="ORF">GALL_546590</name>
</gene>
<accession>A0A1J5NYD1</accession>
<name>A0A1J5NYD1_9ZZZZ</name>
<reference evidence="2" key="1">
    <citation type="submission" date="2016-10" db="EMBL/GenBank/DDBJ databases">
        <title>Sequence of Gallionella enrichment culture.</title>
        <authorList>
            <person name="Poehlein A."/>
            <person name="Muehling M."/>
            <person name="Daniel R."/>
        </authorList>
    </citation>
    <scope>NUCLEOTIDE SEQUENCE</scope>
</reference>
<proteinExistence type="predicted"/>
<keyword evidence="1" id="KW-1133">Transmembrane helix</keyword>
<dbReference type="AlphaFoldDB" id="A0A1J5NYD1"/>
<evidence type="ECO:0000256" key="1">
    <source>
        <dbReference type="SAM" id="Phobius"/>
    </source>
</evidence>
<keyword evidence="1" id="KW-0812">Transmembrane</keyword>
<organism evidence="2">
    <name type="scientific">mine drainage metagenome</name>
    <dbReference type="NCBI Taxonomy" id="410659"/>
    <lineage>
        <taxon>unclassified sequences</taxon>
        <taxon>metagenomes</taxon>
        <taxon>ecological metagenomes</taxon>
    </lineage>
</organism>
<comment type="caution">
    <text evidence="2">The sequence shown here is derived from an EMBL/GenBank/DDBJ whole genome shotgun (WGS) entry which is preliminary data.</text>
</comment>